<keyword evidence="2" id="KW-1133">Transmembrane helix</keyword>
<evidence type="ECO:0000313" key="4">
    <source>
        <dbReference type="EMBL" id="KAH8981404.1"/>
    </source>
</evidence>
<evidence type="ECO:0000259" key="3">
    <source>
        <dbReference type="Pfam" id="PF20153"/>
    </source>
</evidence>
<feature type="region of interest" description="Disordered" evidence="1">
    <location>
        <begin position="1"/>
        <end position="20"/>
    </location>
</feature>
<gene>
    <name evidence="4" type="ORF">EDB92DRAFT_2072758</name>
</gene>
<comment type="caution">
    <text evidence="4">The sequence shown here is derived from an EMBL/GenBank/DDBJ whole genome shotgun (WGS) entry which is preliminary data.</text>
</comment>
<evidence type="ECO:0000256" key="1">
    <source>
        <dbReference type="SAM" id="MobiDB-lite"/>
    </source>
</evidence>
<dbReference type="Proteomes" id="UP001201163">
    <property type="component" value="Unassembled WGS sequence"/>
</dbReference>
<feature type="transmembrane region" description="Helical" evidence="2">
    <location>
        <begin position="123"/>
        <end position="146"/>
    </location>
</feature>
<feature type="transmembrane region" description="Helical" evidence="2">
    <location>
        <begin position="185"/>
        <end position="208"/>
    </location>
</feature>
<dbReference type="Pfam" id="PF20153">
    <property type="entry name" value="DUF6535"/>
    <property type="match status" value="1"/>
</dbReference>
<name>A0AAD4Q3L1_9AGAM</name>
<dbReference type="AlphaFoldDB" id="A0AAD4Q3L1"/>
<dbReference type="EMBL" id="JAKELL010000117">
    <property type="protein sequence ID" value="KAH8981404.1"/>
    <property type="molecule type" value="Genomic_DNA"/>
</dbReference>
<evidence type="ECO:0000256" key="2">
    <source>
        <dbReference type="SAM" id="Phobius"/>
    </source>
</evidence>
<protein>
    <recommendedName>
        <fullName evidence="3">DUF6535 domain-containing protein</fullName>
    </recommendedName>
</protein>
<dbReference type="InterPro" id="IPR045338">
    <property type="entry name" value="DUF6535"/>
</dbReference>
<sequence>MDRPSRRPPQSTDDDDATPRAAESLSAILSMYITRVQKFEDEKNVENWKGGAEGILIFTGLFSSTVATFISLSYPTLQQDPNVTTQFLLAQISQQLSNTTTSNPSITTGSSIQSPFVPSASAVFINAVWFLSLALNLICALMAILLQQWARIYLEIFRRKYAPLPYARIHEYFSRGARRFGISGFVDVLPVILLLSVSLFFAGLAVFAFRGNQIVAYCTFAIVGSWAFLYIALSLLPLVSHDCPYQTPLTPAFRFFIQMILLSVFSPLYHAIKQLHKYSNQVGEDLVKLLDQQRNKAKSFSENIISKLENSVESLSIDLYEHLLVRTLRWLNEDDEVEEFVAGIPGLYESEAFPTHNSDDIQRNIRPILADLPGLMSSRVSFPWNIIQLAQRATTSGLPNSVQQRRIQACLRALYYIPGAIRDVLAPYAAEEQRYLEILPLLNTPESLEIIDELWDTPNNDVALSVRCAAAVIAAFMITYPSNINPGVVYIWDDITSKQFLDKRFHVGDDHVAPQYHPRSDTARLRNIVRFLTDFKDTLPYMDSQWWTSDNASEIRRERLALFDPRHTADYRMGYGTFDQHGNRASPMFLPAAQQDLVALTLEILARVPVVDTAPPQRAAFNVAFEQLVQVISIHADEHAQEQALARGLALQLQPLTFLCDMQTDNQTLVTDFLEMVKRALEPVRQTLATNNQ</sequence>
<evidence type="ECO:0000313" key="5">
    <source>
        <dbReference type="Proteomes" id="UP001201163"/>
    </source>
</evidence>
<feature type="transmembrane region" description="Helical" evidence="2">
    <location>
        <begin position="55"/>
        <end position="74"/>
    </location>
</feature>
<reference evidence="4" key="1">
    <citation type="submission" date="2022-01" db="EMBL/GenBank/DDBJ databases">
        <title>Comparative genomics reveals a dynamic genome evolution in the ectomycorrhizal milk-cap (Lactarius) mushrooms.</title>
        <authorList>
            <consortium name="DOE Joint Genome Institute"/>
            <person name="Lebreton A."/>
            <person name="Tang N."/>
            <person name="Kuo A."/>
            <person name="LaButti K."/>
            <person name="Drula E."/>
            <person name="Barry K."/>
            <person name="Clum A."/>
            <person name="Lipzen A."/>
            <person name="Mousain D."/>
            <person name="Ng V."/>
            <person name="Wang R."/>
            <person name="Wang X."/>
            <person name="Dai Y."/>
            <person name="Henrissat B."/>
            <person name="Grigoriev I.V."/>
            <person name="Guerin-Laguette A."/>
            <person name="Yu F."/>
            <person name="Martin F.M."/>
        </authorList>
    </citation>
    <scope>NUCLEOTIDE SEQUENCE</scope>
    <source>
        <strain evidence="4">QP</strain>
    </source>
</reference>
<feature type="transmembrane region" description="Helical" evidence="2">
    <location>
        <begin position="251"/>
        <end position="272"/>
    </location>
</feature>
<keyword evidence="2" id="KW-0472">Membrane</keyword>
<keyword evidence="5" id="KW-1185">Reference proteome</keyword>
<feature type="transmembrane region" description="Helical" evidence="2">
    <location>
        <begin position="214"/>
        <end position="239"/>
    </location>
</feature>
<organism evidence="4 5">
    <name type="scientific">Lactarius akahatsu</name>
    <dbReference type="NCBI Taxonomy" id="416441"/>
    <lineage>
        <taxon>Eukaryota</taxon>
        <taxon>Fungi</taxon>
        <taxon>Dikarya</taxon>
        <taxon>Basidiomycota</taxon>
        <taxon>Agaricomycotina</taxon>
        <taxon>Agaricomycetes</taxon>
        <taxon>Russulales</taxon>
        <taxon>Russulaceae</taxon>
        <taxon>Lactarius</taxon>
    </lineage>
</organism>
<feature type="domain" description="DUF6535" evidence="3">
    <location>
        <begin position="34"/>
        <end position="209"/>
    </location>
</feature>
<keyword evidence="2" id="KW-0812">Transmembrane</keyword>
<proteinExistence type="predicted"/>
<accession>A0AAD4Q3L1</accession>